<evidence type="ECO:0000313" key="14">
    <source>
        <dbReference type="EMBL" id="MDX6850389.1"/>
    </source>
</evidence>
<keyword evidence="6" id="KW-0732">Signal</keyword>
<evidence type="ECO:0000256" key="11">
    <source>
        <dbReference type="ARBA" id="ARBA00023237"/>
    </source>
</evidence>
<reference evidence="14 15" key="1">
    <citation type="submission" date="2023-11" db="EMBL/GenBank/DDBJ databases">
        <title>Gilvimarinus fulvus sp. nov., isolated from the surface of Kelp.</title>
        <authorList>
            <person name="Sun Y.Y."/>
            <person name="Gong Y."/>
            <person name="Du Z.J."/>
        </authorList>
    </citation>
    <scope>NUCLEOTIDE SEQUENCE [LARGE SCALE GENOMIC DNA]</scope>
    <source>
        <strain evidence="14 15">SDUM040013</strain>
    </source>
</reference>
<name>A0ABU4S510_9GAMM</name>
<keyword evidence="12 14" id="KW-0449">Lipoprotein</keyword>
<keyword evidence="11 13" id="KW-0998">Cell outer membrane</keyword>
<comment type="function">
    <text evidence="13">Plays a critical role in the incorporation of lipoproteins in the outer membrane after they are released by the LolA protein.</text>
</comment>
<dbReference type="RefSeq" id="WP_302722274.1">
    <property type="nucleotide sequence ID" value="NZ_JAULRU010000514.1"/>
</dbReference>
<gene>
    <name evidence="13 14" type="primary">lolB</name>
    <name evidence="14" type="ORF">SCD92_13530</name>
</gene>
<keyword evidence="9" id="KW-0564">Palmitate</keyword>
<dbReference type="Gene3D" id="2.50.20.10">
    <property type="entry name" value="Lipoprotein localisation LolA/LolB/LppX"/>
    <property type="match status" value="1"/>
</dbReference>
<evidence type="ECO:0000256" key="5">
    <source>
        <dbReference type="ARBA" id="ARBA00022448"/>
    </source>
</evidence>
<dbReference type="Proteomes" id="UP001273505">
    <property type="component" value="Unassembled WGS sequence"/>
</dbReference>
<dbReference type="Pfam" id="PF03550">
    <property type="entry name" value="LolB"/>
    <property type="match status" value="1"/>
</dbReference>
<evidence type="ECO:0000313" key="15">
    <source>
        <dbReference type="Proteomes" id="UP001273505"/>
    </source>
</evidence>
<comment type="similarity">
    <text evidence="2 13">Belongs to the LolB family.</text>
</comment>
<proteinExistence type="inferred from homology"/>
<dbReference type="NCBIfam" id="TIGR00548">
    <property type="entry name" value="lolB"/>
    <property type="match status" value="1"/>
</dbReference>
<evidence type="ECO:0000256" key="13">
    <source>
        <dbReference type="HAMAP-Rule" id="MF_00233"/>
    </source>
</evidence>
<keyword evidence="5 13" id="KW-0813">Transport</keyword>
<evidence type="ECO:0000256" key="10">
    <source>
        <dbReference type="ARBA" id="ARBA00023186"/>
    </source>
</evidence>
<evidence type="ECO:0000256" key="6">
    <source>
        <dbReference type="ARBA" id="ARBA00022729"/>
    </source>
</evidence>
<dbReference type="SUPFAM" id="SSF89392">
    <property type="entry name" value="Prokaryotic lipoproteins and lipoprotein localization factors"/>
    <property type="match status" value="1"/>
</dbReference>
<evidence type="ECO:0000256" key="8">
    <source>
        <dbReference type="ARBA" id="ARBA00023136"/>
    </source>
</evidence>
<evidence type="ECO:0000256" key="2">
    <source>
        <dbReference type="ARBA" id="ARBA00009696"/>
    </source>
</evidence>
<dbReference type="InterPro" id="IPR004565">
    <property type="entry name" value="OM_lipoprot_LolB"/>
</dbReference>
<accession>A0ABU4S510</accession>
<keyword evidence="15" id="KW-1185">Reference proteome</keyword>
<protein>
    <recommendedName>
        <fullName evidence="4 13">Outer-membrane lipoprotein LolB</fullName>
    </recommendedName>
</protein>
<comment type="subcellular location">
    <subcellularLocation>
        <location evidence="1">Cell outer membrane</location>
        <topology evidence="1">Lipid-anchor</topology>
    </subcellularLocation>
</comment>
<keyword evidence="7 13" id="KW-0653">Protein transport</keyword>
<comment type="subunit">
    <text evidence="3 13">Monomer.</text>
</comment>
<evidence type="ECO:0000256" key="4">
    <source>
        <dbReference type="ARBA" id="ARBA00016202"/>
    </source>
</evidence>
<comment type="caution">
    <text evidence="14">The sequence shown here is derived from an EMBL/GenBank/DDBJ whole genome shotgun (WGS) entry which is preliminary data.</text>
</comment>
<dbReference type="HAMAP" id="MF_00233">
    <property type="entry name" value="LolB"/>
    <property type="match status" value="1"/>
</dbReference>
<keyword evidence="10 13" id="KW-0143">Chaperone</keyword>
<dbReference type="InterPro" id="IPR029046">
    <property type="entry name" value="LolA/LolB/LppX"/>
</dbReference>
<dbReference type="EMBL" id="JAXAFO010000023">
    <property type="protein sequence ID" value="MDX6850389.1"/>
    <property type="molecule type" value="Genomic_DNA"/>
</dbReference>
<evidence type="ECO:0000256" key="1">
    <source>
        <dbReference type="ARBA" id="ARBA00004459"/>
    </source>
</evidence>
<sequence length="216" mass="24138">MTISKAHRYISPGINWRLVSFALALLALTHCAQVPPKLLDVDYSEQLPRLQQLDNWQLEGKLGIRLPDDNGSARLSWRQHGSEFHLSLAGPLGTGRVVIEGSEQQVTLTQSGEPPLIARDAETLLYQATGWQLPVGLLSYWVRGVPAPDHAVDQQSYTAAGALEQFQQAGWTLQIKRHQWVDGLLLPGYVRAERPVNTDDGIRVVLAIHQWELDRD</sequence>
<organism evidence="14 15">
    <name type="scientific">Gilvimarinus gilvus</name>
    <dbReference type="NCBI Taxonomy" id="3058038"/>
    <lineage>
        <taxon>Bacteria</taxon>
        <taxon>Pseudomonadati</taxon>
        <taxon>Pseudomonadota</taxon>
        <taxon>Gammaproteobacteria</taxon>
        <taxon>Cellvibrionales</taxon>
        <taxon>Cellvibrionaceae</taxon>
        <taxon>Gilvimarinus</taxon>
    </lineage>
</organism>
<evidence type="ECO:0000256" key="7">
    <source>
        <dbReference type="ARBA" id="ARBA00022927"/>
    </source>
</evidence>
<evidence type="ECO:0000256" key="3">
    <source>
        <dbReference type="ARBA" id="ARBA00011245"/>
    </source>
</evidence>
<evidence type="ECO:0000256" key="12">
    <source>
        <dbReference type="ARBA" id="ARBA00023288"/>
    </source>
</evidence>
<evidence type="ECO:0000256" key="9">
    <source>
        <dbReference type="ARBA" id="ARBA00023139"/>
    </source>
</evidence>
<dbReference type="CDD" id="cd16326">
    <property type="entry name" value="LolB"/>
    <property type="match status" value="1"/>
</dbReference>
<keyword evidence="8 13" id="KW-0472">Membrane</keyword>